<protein>
    <recommendedName>
        <fullName evidence="3">BTB domain-containing protein</fullName>
    </recommendedName>
</protein>
<dbReference type="OrthoDB" id="3265815at2759"/>
<name>A0A5C2S551_9APHY</name>
<evidence type="ECO:0000313" key="2">
    <source>
        <dbReference type="Proteomes" id="UP000313359"/>
    </source>
</evidence>
<proteinExistence type="predicted"/>
<sequence length="379" mass="42321">MDTGCTTGKRYQQHGACLTASGRVACDARQQARSFNPLEHAWPLFGPLLRYGYGTKNVYYVRRILLLLLHRSAGMNALGLSQREWLNTYAGLETSSARAHDLVESSSISLDRWIDHSSSAFGPEFMVADALPDVVLATPDQVHLHAHLRRLLHASANSFAGLLADVPKDRTIMVPERSHVLLIALRVLYGLPCLHLYPALDDVELAIGALLKYGIDLRRLALPSLPLYQLVLSFSSSHPIDAYCIAARYDLEEVAVAISSGLLVYDLSVLPDALAAKMGPVYYKRLTDLQRLRQSALRELLEIPLDSHPPSPFCDDDGQRQLETIWKAAIVKAVWHGSFDCKSVLEERMQDAARKWAVVKHVTEHAQWPTACPWKLDDR</sequence>
<organism evidence="1 2">
    <name type="scientific">Lentinus tigrinus ALCF2SS1-6</name>
    <dbReference type="NCBI Taxonomy" id="1328759"/>
    <lineage>
        <taxon>Eukaryota</taxon>
        <taxon>Fungi</taxon>
        <taxon>Dikarya</taxon>
        <taxon>Basidiomycota</taxon>
        <taxon>Agaricomycotina</taxon>
        <taxon>Agaricomycetes</taxon>
        <taxon>Polyporales</taxon>
        <taxon>Polyporaceae</taxon>
        <taxon>Lentinus</taxon>
    </lineage>
</organism>
<dbReference type="EMBL" id="ML122273">
    <property type="protein sequence ID" value="RPD58791.1"/>
    <property type="molecule type" value="Genomic_DNA"/>
</dbReference>
<dbReference type="AlphaFoldDB" id="A0A5C2S551"/>
<reference evidence="1" key="1">
    <citation type="journal article" date="2018" name="Genome Biol. Evol.">
        <title>Genomics and development of Lentinus tigrinus, a white-rot wood-decaying mushroom with dimorphic fruiting bodies.</title>
        <authorList>
            <person name="Wu B."/>
            <person name="Xu Z."/>
            <person name="Knudson A."/>
            <person name="Carlson A."/>
            <person name="Chen N."/>
            <person name="Kovaka S."/>
            <person name="LaButti K."/>
            <person name="Lipzen A."/>
            <person name="Pennachio C."/>
            <person name="Riley R."/>
            <person name="Schakwitz W."/>
            <person name="Umezawa K."/>
            <person name="Ohm R.A."/>
            <person name="Grigoriev I.V."/>
            <person name="Nagy L.G."/>
            <person name="Gibbons J."/>
            <person name="Hibbett D."/>
        </authorList>
    </citation>
    <scope>NUCLEOTIDE SEQUENCE [LARGE SCALE GENOMIC DNA]</scope>
    <source>
        <strain evidence="1">ALCF2SS1-6</strain>
    </source>
</reference>
<evidence type="ECO:0008006" key="3">
    <source>
        <dbReference type="Google" id="ProtNLM"/>
    </source>
</evidence>
<evidence type="ECO:0000313" key="1">
    <source>
        <dbReference type="EMBL" id="RPD58791.1"/>
    </source>
</evidence>
<dbReference type="STRING" id="1328759.A0A5C2S551"/>
<keyword evidence="2" id="KW-1185">Reference proteome</keyword>
<dbReference type="Proteomes" id="UP000313359">
    <property type="component" value="Unassembled WGS sequence"/>
</dbReference>
<gene>
    <name evidence="1" type="ORF">L227DRAFT_564564</name>
</gene>
<accession>A0A5C2S551</accession>